<dbReference type="InterPro" id="IPR017972">
    <property type="entry name" value="Cyt_P450_CS"/>
</dbReference>
<keyword evidence="5 6" id="KW-0408">Iron</keyword>
<dbReference type="InterPro" id="IPR040612">
    <property type="entry name" value="ArsA_HSP20-like"/>
</dbReference>
<feature type="binding site" description="axial binding residue" evidence="6">
    <location>
        <position position="439"/>
    </location>
    <ligand>
        <name>heme</name>
        <dbReference type="ChEBI" id="CHEBI:30413"/>
    </ligand>
    <ligandPart>
        <name>Fe</name>
        <dbReference type="ChEBI" id="CHEBI:18248"/>
    </ligandPart>
</feature>
<dbReference type="InterPro" id="IPR025723">
    <property type="entry name" value="ArsA/GET3_ATPase-like"/>
</dbReference>
<dbReference type="Gene3D" id="1.10.630.10">
    <property type="entry name" value="Cytochrome P450"/>
    <property type="match status" value="1"/>
</dbReference>
<evidence type="ECO:0000259" key="8">
    <source>
        <dbReference type="Pfam" id="PF02374"/>
    </source>
</evidence>
<evidence type="ECO:0000256" key="4">
    <source>
        <dbReference type="ARBA" id="ARBA00023002"/>
    </source>
</evidence>
<dbReference type="AlphaFoldDB" id="A0A835LKW3"/>
<dbReference type="Gene3D" id="2.60.40.790">
    <property type="match status" value="1"/>
</dbReference>
<evidence type="ECO:0000256" key="5">
    <source>
        <dbReference type="ARBA" id="ARBA00023004"/>
    </source>
</evidence>
<evidence type="ECO:0000313" key="10">
    <source>
        <dbReference type="EMBL" id="KAF9595314.1"/>
    </source>
</evidence>
<dbReference type="GO" id="GO:0005506">
    <property type="term" value="F:iron ion binding"/>
    <property type="evidence" value="ECO:0007669"/>
    <property type="project" value="InterPro"/>
</dbReference>
<feature type="domain" description="ArsA HSP20-like" evidence="9">
    <location>
        <begin position="902"/>
        <end position="963"/>
    </location>
</feature>
<dbReference type="InterPro" id="IPR002401">
    <property type="entry name" value="Cyt_P450_E_grp-I"/>
</dbReference>
<evidence type="ECO:0000313" key="11">
    <source>
        <dbReference type="Proteomes" id="UP000631114"/>
    </source>
</evidence>
<dbReference type="PRINTS" id="PR00385">
    <property type="entry name" value="P450"/>
</dbReference>
<dbReference type="FunFam" id="1.10.630.10:FF:000007">
    <property type="entry name" value="Cytochrome P450 76C4"/>
    <property type="match status" value="1"/>
</dbReference>
<accession>A0A835LKW3</accession>
<protein>
    <submittedName>
        <fullName evidence="10">Uncharacterized protein</fullName>
    </submittedName>
</protein>
<dbReference type="Gene3D" id="3.40.50.300">
    <property type="entry name" value="P-loop containing nucleotide triphosphate hydrolases"/>
    <property type="match status" value="1"/>
</dbReference>
<dbReference type="EMBL" id="JADFTS010000008">
    <property type="protein sequence ID" value="KAF9595314.1"/>
    <property type="molecule type" value="Genomic_DNA"/>
</dbReference>
<evidence type="ECO:0000259" key="9">
    <source>
        <dbReference type="Pfam" id="PF17886"/>
    </source>
</evidence>
<dbReference type="GO" id="GO:0020037">
    <property type="term" value="F:heme binding"/>
    <property type="evidence" value="ECO:0007669"/>
    <property type="project" value="InterPro"/>
</dbReference>
<keyword evidence="7" id="KW-0732">Signal</keyword>
<dbReference type="CDD" id="cd11073">
    <property type="entry name" value="CYP76-like"/>
    <property type="match status" value="1"/>
</dbReference>
<dbReference type="Proteomes" id="UP000631114">
    <property type="component" value="Unassembled WGS sequence"/>
</dbReference>
<dbReference type="CDD" id="cd02035">
    <property type="entry name" value="ArsA"/>
    <property type="match status" value="1"/>
</dbReference>
<comment type="similarity">
    <text evidence="1">Belongs to the cytochrome P450 family.</text>
</comment>
<keyword evidence="3 6" id="KW-0479">Metal-binding</keyword>
<dbReference type="GO" id="GO:0044550">
    <property type="term" value="P:secondary metabolite biosynthetic process"/>
    <property type="evidence" value="ECO:0007669"/>
    <property type="project" value="UniProtKB-ARBA"/>
</dbReference>
<dbReference type="PROSITE" id="PS00086">
    <property type="entry name" value="CYTOCHROME_P450"/>
    <property type="match status" value="1"/>
</dbReference>
<dbReference type="PANTHER" id="PTHR47950">
    <property type="entry name" value="CYTOCHROME P450, FAMILY 76, SUBFAMILY C, POLYPEPTIDE 5-RELATED"/>
    <property type="match status" value="1"/>
</dbReference>
<dbReference type="InterPro" id="IPR036396">
    <property type="entry name" value="Cyt_P450_sf"/>
</dbReference>
<dbReference type="PANTHER" id="PTHR47950:SF44">
    <property type="entry name" value="CYTOCHROME P450, FAMILY 76, SUBFAMILY C, POLYPEPTIDE 5-RELATED"/>
    <property type="match status" value="1"/>
</dbReference>
<comment type="similarity">
    <text evidence="2">Belongs to the arsA ATPase family.</text>
</comment>
<keyword evidence="6" id="KW-0349">Heme</keyword>
<dbReference type="Pfam" id="PF02374">
    <property type="entry name" value="ArsA_ATPase"/>
    <property type="match status" value="1"/>
</dbReference>
<sequence length="964" mass="107412">MDYTNLLLFLSFVCLCICIVSSTATRLRRANLPPGPLPLPIFGNLFKLGSKPHRSLAELAKVHGPLMTLKLGSVTTVVVSSPTLAKDILQTHDQSFASRNIPEAVRALKHHELSMAWLPALTQWRNIRKMCNTQLFVMQRLEFSQALRRQKVEELLAYVDENCEHRRAVDIGQVAFSTVLNLISNTVFSADLTRLDSNYAQEFKALVRGVMEEAAKPNLADYFPILRSFDPQGIRRRMENYFRKLDDLFDGMIKKRLDSRQLEASPSCHDFLDTILDYKQDDFQLSDPDIKALLKDIFVAGTDTTSSTLEWAMTELLRNPNKMVKAQLELEEVFGKDKPIDESDIIGLPYLQAIVKETFRLHPPVPLLLPHKAVTNVNIGDFTVPQHTQVLINVWTIGRDSSIWENPSSFVPERFLNSGVDFKGRDFTLIPFGAGRRICPGLPLAFRMVYLMLASLLHAFDWKLEEGISPEDIDMEENFGLALQKAKPLKAIPIKNKVAAGNNLHIPGHTPRFVLSIFYYQYNDLSFPLIIVFVEYNEHGLIVSWSAFIQPNPNSKSSLRSRKKRLGLIMAVGSTGSSNTTRLVTFLGKGGSGKTTSAVLVAQFYANAGLKTCLVTHSQDPTVEYLMGCKIGTSPTMLLGPLNQLKQADARLKLTQGVLEGVVGEELGVLPGMDSIFAALELNQFVGFLGMTATKRNQPQSKFDIIIYDGVSNEETLRMIGMTEKARWYLKYLRNIAEKTDVGRLTAPSLLRLVDEVLRLNGTGGLRLNGKMSGEIWDDIDRILERASGSFLEPSKFGCYLMIDPNSPTSVKSALRYWGCAIQSGAQVSGAFGLTTKQSCAESAEMIHKSFSPLPSAFMPYLSTNSPIDFDAVVFREDLQHLLSTAASSGKVQSSVEFNHTKKSVTLFIPGFDKSEIKLYQYRGGSELLVEAGDQRRVIRLPSSIQGKVGGAKFTDKSLLITMR</sequence>
<evidence type="ECO:0000256" key="2">
    <source>
        <dbReference type="ARBA" id="ARBA00011040"/>
    </source>
</evidence>
<dbReference type="GO" id="GO:0016705">
    <property type="term" value="F:oxidoreductase activity, acting on paired donors, with incorporation or reduction of molecular oxygen"/>
    <property type="evidence" value="ECO:0007669"/>
    <property type="project" value="InterPro"/>
</dbReference>
<gene>
    <name evidence="10" type="ORF">IFM89_038466</name>
</gene>
<dbReference type="SUPFAM" id="SSF48264">
    <property type="entry name" value="Cytochrome P450"/>
    <property type="match status" value="1"/>
</dbReference>
<reference evidence="10 11" key="1">
    <citation type="submission" date="2020-10" db="EMBL/GenBank/DDBJ databases">
        <title>The Coptis chinensis genome and diversification of protoberbering-type alkaloids.</title>
        <authorList>
            <person name="Wang B."/>
            <person name="Shu S."/>
            <person name="Song C."/>
            <person name="Liu Y."/>
        </authorList>
    </citation>
    <scope>NUCLEOTIDE SEQUENCE [LARGE SCALE GENOMIC DNA]</scope>
    <source>
        <strain evidence="10">HL-2020</strain>
        <tissue evidence="10">Leaf</tissue>
    </source>
</reference>
<feature type="domain" description="ArsA/GET3 Anion-transporting ATPase-like" evidence="8">
    <location>
        <begin position="581"/>
        <end position="738"/>
    </location>
</feature>
<proteinExistence type="inferred from homology"/>
<feature type="signal peptide" evidence="7">
    <location>
        <begin position="1"/>
        <end position="24"/>
    </location>
</feature>
<dbReference type="InterPro" id="IPR027417">
    <property type="entry name" value="P-loop_NTPase"/>
</dbReference>
<evidence type="ECO:0000256" key="3">
    <source>
        <dbReference type="ARBA" id="ARBA00022723"/>
    </source>
</evidence>
<dbReference type="PRINTS" id="PR00463">
    <property type="entry name" value="EP450I"/>
</dbReference>
<dbReference type="InterPro" id="IPR001128">
    <property type="entry name" value="Cyt_P450"/>
</dbReference>
<keyword evidence="4" id="KW-0560">Oxidoreductase</keyword>
<evidence type="ECO:0000256" key="6">
    <source>
        <dbReference type="PIRSR" id="PIRSR602401-1"/>
    </source>
</evidence>
<organism evidence="10 11">
    <name type="scientific">Coptis chinensis</name>
    <dbReference type="NCBI Taxonomy" id="261450"/>
    <lineage>
        <taxon>Eukaryota</taxon>
        <taxon>Viridiplantae</taxon>
        <taxon>Streptophyta</taxon>
        <taxon>Embryophyta</taxon>
        <taxon>Tracheophyta</taxon>
        <taxon>Spermatophyta</taxon>
        <taxon>Magnoliopsida</taxon>
        <taxon>Ranunculales</taxon>
        <taxon>Ranunculaceae</taxon>
        <taxon>Coptidoideae</taxon>
        <taxon>Coptis</taxon>
    </lineage>
</organism>
<evidence type="ECO:0000256" key="1">
    <source>
        <dbReference type="ARBA" id="ARBA00010617"/>
    </source>
</evidence>
<keyword evidence="11" id="KW-1185">Reference proteome</keyword>
<comment type="cofactor">
    <cofactor evidence="6">
        <name>heme</name>
        <dbReference type="ChEBI" id="CHEBI:30413"/>
    </cofactor>
</comment>
<dbReference type="SUPFAM" id="SSF52540">
    <property type="entry name" value="P-loop containing nucleoside triphosphate hydrolases"/>
    <property type="match status" value="1"/>
</dbReference>
<dbReference type="GO" id="GO:0004497">
    <property type="term" value="F:monooxygenase activity"/>
    <property type="evidence" value="ECO:0007669"/>
    <property type="project" value="InterPro"/>
</dbReference>
<dbReference type="Pfam" id="PF17886">
    <property type="entry name" value="ArsA_HSP20"/>
    <property type="match status" value="1"/>
</dbReference>
<dbReference type="OrthoDB" id="2789670at2759"/>
<feature type="chain" id="PRO_5032270573" evidence="7">
    <location>
        <begin position="25"/>
        <end position="964"/>
    </location>
</feature>
<dbReference type="InterPro" id="IPR008978">
    <property type="entry name" value="HSP20-like_chaperone"/>
</dbReference>
<evidence type="ECO:0000256" key="7">
    <source>
        <dbReference type="SAM" id="SignalP"/>
    </source>
</evidence>
<dbReference type="Pfam" id="PF00067">
    <property type="entry name" value="p450"/>
    <property type="match status" value="1"/>
</dbReference>
<comment type="caution">
    <text evidence="10">The sequence shown here is derived from an EMBL/GenBank/DDBJ whole genome shotgun (WGS) entry which is preliminary data.</text>
</comment>
<name>A0A835LKW3_9MAGN</name>